<gene>
    <name evidence="3" type="ORF">ACHAXA_003015</name>
</gene>
<evidence type="ECO:0000256" key="1">
    <source>
        <dbReference type="SAM" id="MobiDB-lite"/>
    </source>
</evidence>
<feature type="region of interest" description="Disordered" evidence="1">
    <location>
        <begin position="1"/>
        <end position="37"/>
    </location>
</feature>
<dbReference type="SMART" id="SM00316">
    <property type="entry name" value="S1"/>
    <property type="match status" value="1"/>
</dbReference>
<feature type="region of interest" description="Disordered" evidence="1">
    <location>
        <begin position="211"/>
        <end position="300"/>
    </location>
</feature>
<feature type="compositionally biased region" description="Basic and acidic residues" evidence="1">
    <location>
        <begin position="7"/>
        <end position="30"/>
    </location>
</feature>
<dbReference type="Pfam" id="PF00575">
    <property type="entry name" value="S1"/>
    <property type="match status" value="1"/>
</dbReference>
<proteinExistence type="predicted"/>
<dbReference type="AlphaFoldDB" id="A0ABD3RCH4"/>
<feature type="non-terminal residue" evidence="3">
    <location>
        <position position="1"/>
    </location>
</feature>
<dbReference type="EMBL" id="JALLPB020000439">
    <property type="protein sequence ID" value="KAL3809106.1"/>
    <property type="molecule type" value="Genomic_DNA"/>
</dbReference>
<keyword evidence="4" id="KW-1185">Reference proteome</keyword>
<feature type="compositionally biased region" description="Basic and acidic residues" evidence="1">
    <location>
        <begin position="139"/>
        <end position="154"/>
    </location>
</feature>
<dbReference type="InterPro" id="IPR003029">
    <property type="entry name" value="S1_domain"/>
</dbReference>
<protein>
    <recommendedName>
        <fullName evidence="2">S1 motif domain-containing protein</fullName>
    </recommendedName>
</protein>
<evidence type="ECO:0000313" key="4">
    <source>
        <dbReference type="Proteomes" id="UP001530377"/>
    </source>
</evidence>
<sequence length="617" mass="68023">RRGRQRRGGDARAPRDGRRREINGADDHRVGGIGAADAVRRRLQRKMVRRAGGMFESQSRTIDGSPYPADGGHERRSGDTAGGRGGGAKRHPNASSKGRSNEIGRGYTPRTQAIRISRAFGGNSNDRDTPSSETITPRHGGDTRPPHKNNDGKNSKTKASKPKHLKRKMNQLSRMIAENNHGAETDIITVLEVQMKQLAEQVQELKRLKGMGQDVRDEQSPDGKFQVSGGCDVRAIDDSDCIHRDGKGDGIDITSDGVPTRPPSSKPSDDNSSSDEDVHAGSSNARSRGKRRRGQRDIACRRGDVLGDTVTIASGTIEANPISHAPEAKNGEVPIEGGDVHSLAILRDRSESTIGKVAEKRVKRRCIGRKPVTDFSIGNFYSGKIKYIKPKLGAFIDIGSHSDAFCHISCTSDAFVSSVTDILKVDDIVDVRVIEVDRERKRITVSMRSADVALNEEERLKTTRQYEHMTKGPNEHSGQSETSLEKEGFGVDESRKHKYADTSKDHKLKASFIYTVGHPSISSSANSIRDLKREKRIARRAERRVQSEHQILGSSIHYLDDGQMQSKMCEKMSTGQSGTDLKRERKLARRAERRAAMQATNTRPHRRALHPVAAIKG</sequence>
<comment type="caution">
    <text evidence="3">The sequence shown here is derived from an EMBL/GenBank/DDBJ whole genome shotgun (WGS) entry which is preliminary data.</text>
</comment>
<name>A0ABD3RCH4_9STRA</name>
<feature type="region of interest" description="Disordered" evidence="1">
    <location>
        <begin position="595"/>
        <end position="617"/>
    </location>
</feature>
<dbReference type="InterPro" id="IPR050437">
    <property type="entry name" value="Ribos_protein_bS1-like"/>
</dbReference>
<feature type="compositionally biased region" description="Basic and acidic residues" evidence="1">
    <location>
        <begin position="234"/>
        <end position="250"/>
    </location>
</feature>
<feature type="compositionally biased region" description="Basic residues" evidence="1">
    <location>
        <begin position="155"/>
        <end position="167"/>
    </location>
</feature>
<accession>A0ABD3RCH4</accession>
<feature type="domain" description="S1 motif" evidence="2">
    <location>
        <begin position="378"/>
        <end position="448"/>
    </location>
</feature>
<feature type="region of interest" description="Disordered" evidence="1">
    <location>
        <begin position="469"/>
        <end position="502"/>
    </location>
</feature>
<reference evidence="3 4" key="1">
    <citation type="submission" date="2024-10" db="EMBL/GenBank/DDBJ databases">
        <title>Updated reference genomes for cyclostephanoid diatoms.</title>
        <authorList>
            <person name="Roberts W.R."/>
            <person name="Alverson A.J."/>
        </authorList>
    </citation>
    <scope>NUCLEOTIDE SEQUENCE [LARGE SCALE GENOMIC DNA]</scope>
    <source>
        <strain evidence="3 4">AJA228-03</strain>
    </source>
</reference>
<feature type="compositionally biased region" description="Basic and acidic residues" evidence="1">
    <location>
        <begin position="483"/>
        <end position="502"/>
    </location>
</feature>
<dbReference type="PANTHER" id="PTHR10724:SF10">
    <property type="entry name" value="S1 RNA-BINDING DOMAIN-CONTAINING PROTEIN 1"/>
    <property type="match status" value="1"/>
</dbReference>
<dbReference type="Proteomes" id="UP001530377">
    <property type="component" value="Unassembled WGS sequence"/>
</dbReference>
<evidence type="ECO:0000313" key="3">
    <source>
        <dbReference type="EMBL" id="KAL3809106.1"/>
    </source>
</evidence>
<dbReference type="PROSITE" id="PS50126">
    <property type="entry name" value="S1"/>
    <property type="match status" value="1"/>
</dbReference>
<dbReference type="SUPFAM" id="SSF50249">
    <property type="entry name" value="Nucleic acid-binding proteins"/>
    <property type="match status" value="1"/>
</dbReference>
<dbReference type="Gene3D" id="2.40.50.140">
    <property type="entry name" value="Nucleic acid-binding proteins"/>
    <property type="match status" value="1"/>
</dbReference>
<feature type="region of interest" description="Disordered" evidence="1">
    <location>
        <begin position="49"/>
        <end position="167"/>
    </location>
</feature>
<dbReference type="PANTHER" id="PTHR10724">
    <property type="entry name" value="30S RIBOSOMAL PROTEIN S1"/>
    <property type="match status" value="1"/>
</dbReference>
<organism evidence="3 4">
    <name type="scientific">Cyclostephanos tholiformis</name>
    <dbReference type="NCBI Taxonomy" id="382380"/>
    <lineage>
        <taxon>Eukaryota</taxon>
        <taxon>Sar</taxon>
        <taxon>Stramenopiles</taxon>
        <taxon>Ochrophyta</taxon>
        <taxon>Bacillariophyta</taxon>
        <taxon>Coscinodiscophyceae</taxon>
        <taxon>Thalassiosirophycidae</taxon>
        <taxon>Stephanodiscales</taxon>
        <taxon>Stephanodiscaceae</taxon>
        <taxon>Cyclostephanos</taxon>
    </lineage>
</organism>
<dbReference type="InterPro" id="IPR012340">
    <property type="entry name" value="NA-bd_OB-fold"/>
</dbReference>
<evidence type="ECO:0000259" key="2">
    <source>
        <dbReference type="PROSITE" id="PS50126"/>
    </source>
</evidence>